<evidence type="ECO:0000313" key="8">
    <source>
        <dbReference type="Proteomes" id="UP000794436"/>
    </source>
</evidence>
<dbReference type="AlphaFoldDB" id="A0A8K1C712"/>
<dbReference type="SUPFAM" id="SSF57850">
    <property type="entry name" value="RING/U-box"/>
    <property type="match status" value="1"/>
</dbReference>
<name>A0A8K1C712_PYTOL</name>
<keyword evidence="3" id="KW-0862">Zinc</keyword>
<dbReference type="CDD" id="cd16454">
    <property type="entry name" value="RING-H2_PA-TM-RING"/>
    <property type="match status" value="1"/>
</dbReference>
<keyword evidence="1" id="KW-0479">Metal-binding</keyword>
<dbReference type="Pfam" id="PF13639">
    <property type="entry name" value="zf-RING_2"/>
    <property type="match status" value="1"/>
</dbReference>
<dbReference type="InterPro" id="IPR001841">
    <property type="entry name" value="Znf_RING"/>
</dbReference>
<keyword evidence="8" id="KW-1185">Reference proteome</keyword>
<keyword evidence="2 4" id="KW-0863">Zinc-finger</keyword>
<dbReference type="EMBL" id="SPLM01000144">
    <property type="protein sequence ID" value="TMW57625.1"/>
    <property type="molecule type" value="Genomic_DNA"/>
</dbReference>
<evidence type="ECO:0000256" key="3">
    <source>
        <dbReference type="ARBA" id="ARBA00022833"/>
    </source>
</evidence>
<feature type="region of interest" description="Disordered" evidence="5">
    <location>
        <begin position="192"/>
        <end position="238"/>
    </location>
</feature>
<evidence type="ECO:0000256" key="1">
    <source>
        <dbReference type="ARBA" id="ARBA00022723"/>
    </source>
</evidence>
<reference evidence="7" key="1">
    <citation type="submission" date="2019-03" db="EMBL/GenBank/DDBJ databases">
        <title>Long read genome sequence of the mycoparasitic Pythium oligandrum ATCC 38472 isolated from sugarbeet rhizosphere.</title>
        <authorList>
            <person name="Gaulin E."/>
        </authorList>
    </citation>
    <scope>NUCLEOTIDE SEQUENCE</scope>
    <source>
        <strain evidence="7">ATCC 38472_TT</strain>
    </source>
</reference>
<sequence>MEITVRVEVQYNAPEQAIVRDMLRMFRTPVWVRFMVRYISPHLKNCAPANKEIMEQLAKWRVSHTPDQHTQCVICMNDASEVIELPCGHQFHQDCIESWLKMRSTCPTCRHQLPKAFSGCYAVRTLNSALLLKEDHRDMPKEEILNSRVGKEPVCAVVNVTLGRVGEESKEHQFPCVLNALLLHSNGDVFSESDSTEKLASPTSTSSATPTTERRRYQELPGPHHEVSHSRSKRVRVN</sequence>
<dbReference type="InterPro" id="IPR013083">
    <property type="entry name" value="Znf_RING/FYVE/PHD"/>
</dbReference>
<dbReference type="PROSITE" id="PS50089">
    <property type="entry name" value="ZF_RING_2"/>
    <property type="match status" value="1"/>
</dbReference>
<evidence type="ECO:0000259" key="6">
    <source>
        <dbReference type="PROSITE" id="PS50089"/>
    </source>
</evidence>
<evidence type="ECO:0000313" key="7">
    <source>
        <dbReference type="EMBL" id="TMW57625.1"/>
    </source>
</evidence>
<dbReference type="OrthoDB" id="8062037at2759"/>
<gene>
    <name evidence="7" type="ORF">Poli38472_003550</name>
</gene>
<evidence type="ECO:0000256" key="4">
    <source>
        <dbReference type="PROSITE-ProRule" id="PRU00175"/>
    </source>
</evidence>
<protein>
    <recommendedName>
        <fullName evidence="6">RING-type domain-containing protein</fullName>
    </recommendedName>
</protein>
<dbReference type="SMART" id="SM00744">
    <property type="entry name" value="RINGv"/>
    <property type="match status" value="1"/>
</dbReference>
<dbReference type="Proteomes" id="UP000794436">
    <property type="component" value="Unassembled WGS sequence"/>
</dbReference>
<feature type="domain" description="RING-type" evidence="6">
    <location>
        <begin position="72"/>
        <end position="110"/>
    </location>
</feature>
<evidence type="ECO:0000256" key="2">
    <source>
        <dbReference type="ARBA" id="ARBA00022771"/>
    </source>
</evidence>
<accession>A0A8K1C712</accession>
<feature type="compositionally biased region" description="Basic and acidic residues" evidence="5">
    <location>
        <begin position="212"/>
        <end position="229"/>
    </location>
</feature>
<dbReference type="InterPro" id="IPR011016">
    <property type="entry name" value="Znf_RING-CH"/>
</dbReference>
<dbReference type="SMART" id="SM00184">
    <property type="entry name" value="RING"/>
    <property type="match status" value="1"/>
</dbReference>
<feature type="compositionally biased region" description="Low complexity" evidence="5">
    <location>
        <begin position="200"/>
        <end position="211"/>
    </location>
</feature>
<dbReference type="PANTHER" id="PTHR15710">
    <property type="entry name" value="E3 UBIQUITIN-PROTEIN LIGASE PRAJA"/>
    <property type="match status" value="1"/>
</dbReference>
<dbReference type="PANTHER" id="PTHR15710:SF74">
    <property type="entry name" value="RING-TYPE E3 UBIQUITIN TRANSFERASE-RELATED"/>
    <property type="match status" value="1"/>
</dbReference>
<proteinExistence type="predicted"/>
<dbReference type="GO" id="GO:0008270">
    <property type="term" value="F:zinc ion binding"/>
    <property type="evidence" value="ECO:0007669"/>
    <property type="project" value="UniProtKB-KW"/>
</dbReference>
<dbReference type="Gene3D" id="3.30.40.10">
    <property type="entry name" value="Zinc/RING finger domain, C3HC4 (zinc finger)"/>
    <property type="match status" value="1"/>
</dbReference>
<organism evidence="7 8">
    <name type="scientific">Pythium oligandrum</name>
    <name type="common">Mycoparasitic fungus</name>
    <dbReference type="NCBI Taxonomy" id="41045"/>
    <lineage>
        <taxon>Eukaryota</taxon>
        <taxon>Sar</taxon>
        <taxon>Stramenopiles</taxon>
        <taxon>Oomycota</taxon>
        <taxon>Peronosporomycetes</taxon>
        <taxon>Pythiales</taxon>
        <taxon>Pythiaceae</taxon>
        <taxon>Pythium</taxon>
    </lineage>
</organism>
<evidence type="ECO:0000256" key="5">
    <source>
        <dbReference type="SAM" id="MobiDB-lite"/>
    </source>
</evidence>
<comment type="caution">
    <text evidence="7">The sequence shown here is derived from an EMBL/GenBank/DDBJ whole genome shotgun (WGS) entry which is preliminary data.</text>
</comment>